<dbReference type="SMART" id="SM00850">
    <property type="entry name" value="LytTR"/>
    <property type="match status" value="1"/>
</dbReference>
<evidence type="ECO:0000256" key="2">
    <source>
        <dbReference type="SAM" id="Phobius"/>
    </source>
</evidence>
<dbReference type="GO" id="GO:0003677">
    <property type="term" value="F:DNA binding"/>
    <property type="evidence" value="ECO:0007669"/>
    <property type="project" value="InterPro"/>
</dbReference>
<dbReference type="RefSeq" id="WP_068865124.1">
    <property type="nucleotide sequence ID" value="NZ_LZYB01000006.1"/>
</dbReference>
<gene>
    <name evidence="4" type="ORF">I603_2286</name>
</gene>
<evidence type="ECO:0000313" key="5">
    <source>
        <dbReference type="Proteomes" id="UP000092484"/>
    </source>
</evidence>
<feature type="transmembrane region" description="Helical" evidence="2">
    <location>
        <begin position="117"/>
        <end position="137"/>
    </location>
</feature>
<accession>A0A1A7BCW0</accession>
<evidence type="ECO:0000259" key="3">
    <source>
        <dbReference type="PROSITE" id="PS50930"/>
    </source>
</evidence>
<dbReference type="InterPro" id="IPR007492">
    <property type="entry name" value="LytTR_DNA-bd_dom"/>
</dbReference>
<feature type="region of interest" description="Disordered" evidence="1">
    <location>
        <begin position="145"/>
        <end position="175"/>
    </location>
</feature>
<dbReference type="PROSITE" id="PS50930">
    <property type="entry name" value="HTH_LYTTR"/>
    <property type="match status" value="1"/>
</dbReference>
<keyword evidence="5" id="KW-1185">Reference proteome</keyword>
<feature type="transmembrane region" description="Helical" evidence="2">
    <location>
        <begin position="82"/>
        <end position="101"/>
    </location>
</feature>
<keyword evidence="2" id="KW-0812">Transmembrane</keyword>
<keyword evidence="2" id="KW-0472">Membrane</keyword>
<dbReference type="AlphaFoldDB" id="A0A1A7BCW0"/>
<feature type="transmembrane region" description="Helical" evidence="2">
    <location>
        <begin position="16"/>
        <end position="37"/>
    </location>
</feature>
<feature type="domain" description="HTH LytTR-type" evidence="3">
    <location>
        <begin position="187"/>
        <end position="274"/>
    </location>
</feature>
<keyword evidence="2" id="KW-1133">Transmembrane helix</keyword>
<dbReference type="EMBL" id="LZYB01000006">
    <property type="protein sequence ID" value="OBV10324.1"/>
    <property type="molecule type" value="Genomic_DNA"/>
</dbReference>
<sequence length="274" mass="29507">MSQAAAPVTPHPLRQILVDLGVMSVIGLFLGLIGPFGSDAIPLAPRLLSWLAFAYLGYAIYRPMGMVVTWAERTLALPRAGLWVAAVLVATVPMSFAVQLLDSMPDPVLWPGLEMMMAHYSAVLVIGGGVTLLFNLLQPGRSPDAVPVPPASAPPPAHDPVAPEPAPPAAPSNPLFEQLPAELGSAIIALEMEDHYVRVHTMLGSALVLMRMRDAVALLGDMEGMQVHRSWWVARGAVEDVLREGRNVRLKLPRGIEAPVARAKLAELRDARWI</sequence>
<dbReference type="PATRIC" id="fig|1300349.4.peg.2275"/>
<proteinExistence type="predicted"/>
<feature type="compositionally biased region" description="Pro residues" evidence="1">
    <location>
        <begin position="146"/>
        <end position="171"/>
    </location>
</feature>
<dbReference type="Pfam" id="PF04397">
    <property type="entry name" value="LytTR"/>
    <property type="match status" value="1"/>
</dbReference>
<dbReference type="Gene3D" id="2.40.50.1020">
    <property type="entry name" value="LytTr DNA-binding domain"/>
    <property type="match status" value="1"/>
</dbReference>
<feature type="transmembrane region" description="Helical" evidence="2">
    <location>
        <begin position="43"/>
        <end position="61"/>
    </location>
</feature>
<evidence type="ECO:0000313" key="4">
    <source>
        <dbReference type="EMBL" id="OBV10324.1"/>
    </source>
</evidence>
<dbReference type="Proteomes" id="UP000092484">
    <property type="component" value="Unassembled WGS sequence"/>
</dbReference>
<evidence type="ECO:0000256" key="1">
    <source>
        <dbReference type="SAM" id="MobiDB-lite"/>
    </source>
</evidence>
<name>A0A1A7BCW0_9SPHN</name>
<dbReference type="STRING" id="1300349.I603_2286"/>
<organism evidence="4 5">
    <name type="scientific">Erythrobacter dokdonensis DSW-74</name>
    <dbReference type="NCBI Taxonomy" id="1300349"/>
    <lineage>
        <taxon>Bacteria</taxon>
        <taxon>Pseudomonadati</taxon>
        <taxon>Pseudomonadota</taxon>
        <taxon>Alphaproteobacteria</taxon>
        <taxon>Sphingomonadales</taxon>
        <taxon>Erythrobacteraceae</taxon>
        <taxon>Erythrobacter/Porphyrobacter group</taxon>
        <taxon>Erythrobacter</taxon>
    </lineage>
</organism>
<protein>
    <submittedName>
        <fullName evidence="4">LytR/AlgR-family transcriptional regulator</fullName>
    </submittedName>
</protein>
<reference evidence="4 5" key="1">
    <citation type="submission" date="2016-06" db="EMBL/GenBank/DDBJ databases">
        <title>Genome sequence of Porphyrobacter dokdonensis DSW-74.</title>
        <authorList>
            <person name="Kim J.F."/>
            <person name="Song J.Y."/>
        </authorList>
    </citation>
    <scope>NUCLEOTIDE SEQUENCE [LARGE SCALE GENOMIC DNA]</scope>
    <source>
        <strain evidence="4 5">DSW-74</strain>
    </source>
</reference>
<comment type="caution">
    <text evidence="4">The sequence shown here is derived from an EMBL/GenBank/DDBJ whole genome shotgun (WGS) entry which is preliminary data.</text>
</comment>